<dbReference type="PANTHER" id="PTHR43877">
    <property type="entry name" value="AMINOALKYLPHOSPHONATE N-ACETYLTRANSFERASE-RELATED-RELATED"/>
    <property type="match status" value="1"/>
</dbReference>
<dbReference type="SUPFAM" id="SSF55729">
    <property type="entry name" value="Acyl-CoA N-acyltransferases (Nat)"/>
    <property type="match status" value="2"/>
</dbReference>
<dbReference type="InterPro" id="IPR050832">
    <property type="entry name" value="Bact_Acetyltransf"/>
</dbReference>
<accession>A0ABU1HVW3</accession>
<dbReference type="CDD" id="cd04301">
    <property type="entry name" value="NAT_SF"/>
    <property type="match status" value="1"/>
</dbReference>
<dbReference type="EMBL" id="JAVIZQ010000001">
    <property type="protein sequence ID" value="MDR6144193.1"/>
    <property type="molecule type" value="Genomic_DNA"/>
</dbReference>
<reference evidence="4 5" key="1">
    <citation type="submission" date="2023-08" db="EMBL/GenBank/DDBJ databases">
        <title>Functional and genomic diversity of the sorghum phyllosphere microbiome.</title>
        <authorList>
            <person name="Shade A."/>
        </authorList>
    </citation>
    <scope>NUCLEOTIDE SEQUENCE [LARGE SCALE GENOMIC DNA]</scope>
    <source>
        <strain evidence="4 5">SORGH_AS_0445</strain>
    </source>
</reference>
<evidence type="ECO:0000313" key="5">
    <source>
        <dbReference type="Proteomes" id="UP001249291"/>
    </source>
</evidence>
<keyword evidence="2" id="KW-0012">Acyltransferase</keyword>
<dbReference type="InterPro" id="IPR016181">
    <property type="entry name" value="Acyl_CoA_acyltransferase"/>
</dbReference>
<evidence type="ECO:0000256" key="2">
    <source>
        <dbReference type="ARBA" id="ARBA00023315"/>
    </source>
</evidence>
<keyword evidence="1" id="KW-0808">Transferase</keyword>
<dbReference type="RefSeq" id="WP_309694193.1">
    <property type="nucleotide sequence ID" value="NZ_JAVIZQ010000001.1"/>
</dbReference>
<feature type="domain" description="N-acetyltransferase" evidence="3">
    <location>
        <begin position="162"/>
        <end position="314"/>
    </location>
</feature>
<dbReference type="Proteomes" id="UP001249291">
    <property type="component" value="Unassembled WGS sequence"/>
</dbReference>
<dbReference type="Pfam" id="PF00583">
    <property type="entry name" value="Acetyltransf_1"/>
    <property type="match status" value="1"/>
</dbReference>
<evidence type="ECO:0000313" key="4">
    <source>
        <dbReference type="EMBL" id="MDR6144193.1"/>
    </source>
</evidence>
<sequence>MPLDLTPLSADHFDDWLEATRARLVTLRQESGMFVGEDAGSHVDAVLGDLLSAGHETETSLILTIGEEGTRIGTVWLAANSGVLIIVDLAFAIDPTARQLDELLDELRSLARRQHVGRLSIALHSSDIAGRAFVEGRGFEVASIQMLLEPLPSRAPRASGGLVVTPMTPERFTSFAAASEAAFAEDLVSSGRYSAEDAVVESHRQMELELPEGIDSDGQELFTAHVDGAEVGVLWIGVRRRGGRPHAFILDIEIASDQRRKGYGRDLMLAAEHEAARLGADSIGLHVFGFNTSAITLYESLGYRRVEERFLRTV</sequence>
<keyword evidence="5" id="KW-1185">Reference proteome</keyword>
<dbReference type="Gene3D" id="3.40.630.30">
    <property type="match status" value="2"/>
</dbReference>
<gene>
    <name evidence="4" type="ORF">QE375_003747</name>
</gene>
<evidence type="ECO:0000256" key="1">
    <source>
        <dbReference type="ARBA" id="ARBA00022679"/>
    </source>
</evidence>
<evidence type="ECO:0000259" key="3">
    <source>
        <dbReference type="PROSITE" id="PS51186"/>
    </source>
</evidence>
<dbReference type="InterPro" id="IPR000182">
    <property type="entry name" value="GNAT_dom"/>
</dbReference>
<organism evidence="4 5">
    <name type="scientific">Microbacterium foliorum</name>
    <dbReference type="NCBI Taxonomy" id="104336"/>
    <lineage>
        <taxon>Bacteria</taxon>
        <taxon>Bacillati</taxon>
        <taxon>Actinomycetota</taxon>
        <taxon>Actinomycetes</taxon>
        <taxon>Micrococcales</taxon>
        <taxon>Microbacteriaceae</taxon>
        <taxon>Microbacterium</taxon>
    </lineage>
</organism>
<comment type="caution">
    <text evidence="4">The sequence shown here is derived from an EMBL/GenBank/DDBJ whole genome shotgun (WGS) entry which is preliminary data.</text>
</comment>
<dbReference type="PROSITE" id="PS51186">
    <property type="entry name" value="GNAT"/>
    <property type="match status" value="1"/>
</dbReference>
<name>A0ABU1HVW3_9MICO</name>
<protein>
    <submittedName>
        <fullName evidence="4">Ribosomal protein S18 acetylase RimI-like enzyme</fullName>
    </submittedName>
</protein>
<proteinExistence type="predicted"/>